<dbReference type="AlphaFoldDB" id="A0A6P2SNW8"/>
<evidence type="ECO:0000313" key="1">
    <source>
        <dbReference type="EMBL" id="VWC52470.1"/>
    </source>
</evidence>
<reference evidence="1 2" key="1">
    <citation type="submission" date="2019-09" db="EMBL/GenBank/DDBJ databases">
        <authorList>
            <person name="Depoorter E."/>
        </authorList>
    </citation>
    <scope>NUCLEOTIDE SEQUENCE [LARGE SCALE GENOMIC DNA]</scope>
    <source>
        <strain evidence="1">LMG 13014</strain>
    </source>
</reference>
<dbReference type="RefSeq" id="WP_223274427.1">
    <property type="nucleotide sequence ID" value="NZ_CABVQC010000104.1"/>
</dbReference>
<dbReference type="Proteomes" id="UP000494261">
    <property type="component" value="Unassembled WGS sequence"/>
</dbReference>
<sequence length="119" mass="13242">MTTPMTAVQQMFLEWCIGYMKFRIADAMSVGLMSLEAERYDALWTMLQKGRYGFPCDDMIETGRRLFPDAPNAPEGSGLDAAYERVCTALDDWLPSFVIPPGQVSFLPDPELPDGEPAA</sequence>
<gene>
    <name evidence="1" type="ORF">BLA13014_07974</name>
</gene>
<name>A0A6P2SNW8_9BURK</name>
<evidence type="ECO:0000313" key="2">
    <source>
        <dbReference type="Proteomes" id="UP000494261"/>
    </source>
</evidence>
<accession>A0A6P2SNW8</accession>
<organism evidence="1 2">
    <name type="scientific">Burkholderia aenigmatica</name>
    <dbReference type="NCBI Taxonomy" id="2015348"/>
    <lineage>
        <taxon>Bacteria</taxon>
        <taxon>Pseudomonadati</taxon>
        <taxon>Pseudomonadota</taxon>
        <taxon>Betaproteobacteria</taxon>
        <taxon>Burkholderiales</taxon>
        <taxon>Burkholderiaceae</taxon>
        <taxon>Burkholderia</taxon>
        <taxon>Burkholderia cepacia complex</taxon>
    </lineage>
</organism>
<proteinExistence type="predicted"/>
<protein>
    <submittedName>
        <fullName evidence="1">Uncharacterized protein</fullName>
    </submittedName>
</protein>
<dbReference type="EMBL" id="CABVQC010000104">
    <property type="protein sequence ID" value="VWC52470.1"/>
    <property type="molecule type" value="Genomic_DNA"/>
</dbReference>